<dbReference type="EMBL" id="LN835309">
    <property type="protein sequence ID" value="CRH02446.1"/>
    <property type="molecule type" value="Genomic_DNA"/>
</dbReference>
<proteinExistence type="predicted"/>
<dbReference type="Pfam" id="PF14733">
    <property type="entry name" value="ACDC"/>
    <property type="match status" value="1"/>
</dbReference>
<feature type="compositionally biased region" description="Basic and acidic residues" evidence="1">
    <location>
        <begin position="1388"/>
        <end position="1424"/>
    </location>
</feature>
<evidence type="ECO:0000313" key="3">
    <source>
        <dbReference type="EMBL" id="CRH02446.1"/>
    </source>
</evidence>
<dbReference type="OrthoDB" id="383427at2759"/>
<protein>
    <recommendedName>
        <fullName evidence="2">AP2-coincident C-terminal domain-containing protein</fullName>
    </recommendedName>
</protein>
<feature type="region of interest" description="Disordered" evidence="1">
    <location>
        <begin position="1388"/>
        <end position="1427"/>
    </location>
</feature>
<name>A0A1J1HBI3_PLARL</name>
<sequence>MNLSIERYQILKSTKKKNSKTYLIKNKKKFIYDENNAYKIITYNKFFMNNSNITNNSKLFNTSSRNYETVLRRNIIYIRKQKIKKLHFLPENLDFYMRKKCTYHSKKRLSEDKSLENYKENNKNSNDSNNNKNLNITNNSNNYFPNSDDSSNLNIKVKKKNCLLRNIKNNISNNSNIKKKKCDNASNFENGNLNNDTELYKLSSDLIKDKKKKKKFNYIKNYNSHYIKNDLSRKKLKFKNINNSCLLESNRMPISNKMKKNFKINNKKTNEILLNNKKFLNIDLSLDQNYTNEINSSKYLNKASINNNDIIPLENNKKLIKNEVDLSLFNDEEKYSERKNIESKENLRKDIFEILSKYNLICDINKYYDIIEKRKSKNILNSKNYTDSEIEKYMLSKNKTNADKDILGDFYINKCKGDYFYINKDNTKNNFKNIIIKDLGFKKRIVNSFRCKDCSNEILNEKLRDDLSENPNVCCHLDKNVYTSVPRNIKILSGFSNYEKALNEQKGNYESNLNNIINNFNLFIDYSSLSTCSLNNVEKKQNNKIIHTNENSTNNEKKNSEINIDYKNIKPIKKNFINKTTMCDYNINNINMCESTTIDKEKTKNKEKLKKNKNLKRNLDNDLRYNSNKKVRNYEYSLINFNIYKNNVTDICKNNSYNTYVLKSLGNSYLKNKLNCKDTKVKNVNAPVVNTFNGHSNKFNSNIKDIFNYKNKKFNESGNENFKARLIKNEINKKLDNTKIIINSNEENNYMKQEQKYDKNDRENIDNYKNDNKNVKYCKVNNFINTKKNSFEKKSINDTDHSVNHEINYAHFLKDKNIDIFDLDLYDIVKLLEKERIENLYSEEELKKLLIPVSGVYYDENKKNWICKYIDLKNMNYDELSKYFLLKEQNNVENWKKKIFSAKSCSYHESRQLALEFKYKHAKKKYNILKNLSEEENMFFESTSYSTENEKYIKFRDKNKQDNDMKKGELKKEQNGVIREVEQKKEETKKSFCCDNKMKNCNLCNNTNKNLSNINQINLNQTLKVLKNEVTHELHRPLLNANGNEDDSINVIKTDKNKNNCSIDMNIISNSDITNFNDCNNVVASNDKYCLVNQREKFDNYNKIKNYTYEDDQSYINFEKKKNLCKLLGVNLSNDIEEKMKNLYKENIFYEKEEKKWVIKIYEKKNNILLYFKEFDCRVFGFLYACYLCIEHKRLYLDYFLNEKNYNFLIKLVYRNFIKSNIYNTITRQINLNKNHNYSLKDNEIKRKSKVKNSEKDNLEPKSKENEYLETNTLEKNNIETKNLEATYIKTDFEEENLIFYNTYNNYTEKLKDHKNKNYKKVEKDNIIIDEKINPSNFQNTKNESSNKLNDISCYLEKNFEKNFKTMNPDLKSYQSIKYTKHNHDIENEKKQVESIEEKEEQKEPYVKAIEEKENGDDRKKEESYNLNTNNSITLSLNFDSNNSANENNSSNMDVINLSKNYTIENNEVSNVQVKNIHEKNEKKKKKKKHSFFYKKTKNVRDPLVYLKNSNVTSDIMQEEKNNLIKLDSYVDILSQKSDIVSLAKQTILLLLKDILNCIPFQMAPSITSKKIYDQKIQAHIKFVYQSKNLFDLMPYFFIFKNIIKQKTLPSNQSLYICNVLLYALFEA</sequence>
<feature type="domain" description="AP2-coincident C-terminal" evidence="2">
    <location>
        <begin position="1536"/>
        <end position="1625"/>
    </location>
</feature>
<dbReference type="GeneID" id="39738606"/>
<feature type="compositionally biased region" description="Low complexity" evidence="1">
    <location>
        <begin position="123"/>
        <end position="142"/>
    </location>
</feature>
<dbReference type="InterPro" id="IPR028078">
    <property type="entry name" value="ACDC"/>
</dbReference>
<gene>
    <name evidence="3" type="ORF">PRELSG_1417500</name>
</gene>
<keyword evidence="4" id="KW-1185">Reference proteome</keyword>
<dbReference type="RefSeq" id="XP_028534966.1">
    <property type="nucleotide sequence ID" value="XM_028679232.1"/>
</dbReference>
<dbReference type="Proteomes" id="UP000220158">
    <property type="component" value="Chromosome 14"/>
</dbReference>
<feature type="region of interest" description="Disordered" evidence="1">
    <location>
        <begin position="112"/>
        <end position="147"/>
    </location>
</feature>
<reference evidence="3 4" key="1">
    <citation type="submission" date="2015-04" db="EMBL/GenBank/DDBJ databases">
        <authorList>
            <consortium name="Pathogen Informatics"/>
        </authorList>
    </citation>
    <scope>NUCLEOTIDE SEQUENCE [LARGE SCALE GENOMIC DNA]</scope>
    <source>
        <strain evidence="3 4">SGS1</strain>
    </source>
</reference>
<evidence type="ECO:0000256" key="1">
    <source>
        <dbReference type="SAM" id="MobiDB-lite"/>
    </source>
</evidence>
<feature type="compositionally biased region" description="Basic and acidic residues" evidence="1">
    <location>
        <begin position="112"/>
        <end position="122"/>
    </location>
</feature>
<evidence type="ECO:0000259" key="2">
    <source>
        <dbReference type="Pfam" id="PF14733"/>
    </source>
</evidence>
<organism evidence="3 4">
    <name type="scientific">Plasmodium relictum</name>
    <dbReference type="NCBI Taxonomy" id="85471"/>
    <lineage>
        <taxon>Eukaryota</taxon>
        <taxon>Sar</taxon>
        <taxon>Alveolata</taxon>
        <taxon>Apicomplexa</taxon>
        <taxon>Aconoidasida</taxon>
        <taxon>Haemosporida</taxon>
        <taxon>Plasmodiidae</taxon>
        <taxon>Plasmodium</taxon>
        <taxon>Plasmodium (Haemamoeba)</taxon>
    </lineage>
</organism>
<evidence type="ECO:0000313" key="4">
    <source>
        <dbReference type="Proteomes" id="UP000220158"/>
    </source>
</evidence>
<dbReference type="VEuPathDB" id="PlasmoDB:PRELSG_1417500"/>
<accession>A0A1J1HBI3</accession>
<dbReference type="KEGG" id="prel:PRELSG_1417500"/>